<dbReference type="PANTHER" id="PTHR40446:SF2">
    <property type="entry name" value="N-ACETYLGLUCOSAMINE-1-PHOSPHODIESTER ALPHA-N-ACETYLGLUCOSAMINIDASE"/>
    <property type="match status" value="1"/>
</dbReference>
<keyword evidence="4 5" id="KW-1015">Disulfide bond</keyword>
<gene>
    <name evidence="10" type="primary">LOC111132788</name>
</gene>
<feature type="transmembrane region" description="Helical" evidence="7">
    <location>
        <begin position="548"/>
        <end position="573"/>
    </location>
</feature>
<dbReference type="PROSITE" id="PS00022">
    <property type="entry name" value="EGF_1"/>
    <property type="match status" value="2"/>
</dbReference>
<dbReference type="OrthoDB" id="192253at2759"/>
<accession>A0A8B8E9H5</accession>
<evidence type="ECO:0000259" key="8">
    <source>
        <dbReference type="PROSITE" id="PS50026"/>
    </source>
</evidence>
<keyword evidence="7" id="KW-1133">Transmembrane helix</keyword>
<dbReference type="FunFam" id="2.170.300.10:FF:000041">
    <property type="entry name" value="Tyrosine protein kinase receptor tie-1, putative"/>
    <property type="match status" value="1"/>
</dbReference>
<keyword evidence="3" id="KW-0677">Repeat</keyword>
<dbReference type="GO" id="GO:0033299">
    <property type="term" value="P:secretion of lysosomal enzymes"/>
    <property type="evidence" value="ECO:0007669"/>
    <property type="project" value="TreeGrafter"/>
</dbReference>
<keyword evidence="2" id="KW-0732">Signal</keyword>
<evidence type="ECO:0000313" key="10">
    <source>
        <dbReference type="RefSeq" id="XP_022336319.1"/>
    </source>
</evidence>
<dbReference type="KEGG" id="cvn:111132788"/>
<dbReference type="GeneID" id="111132788"/>
<evidence type="ECO:0000256" key="4">
    <source>
        <dbReference type="ARBA" id="ARBA00023157"/>
    </source>
</evidence>
<feature type="region of interest" description="Disordered" evidence="6">
    <location>
        <begin position="579"/>
        <end position="610"/>
    </location>
</feature>
<dbReference type="Pfam" id="PF09992">
    <property type="entry name" value="NAGPA"/>
    <property type="match status" value="1"/>
</dbReference>
<organism evidence="9 10">
    <name type="scientific">Crassostrea virginica</name>
    <name type="common">Eastern oyster</name>
    <dbReference type="NCBI Taxonomy" id="6565"/>
    <lineage>
        <taxon>Eukaryota</taxon>
        <taxon>Metazoa</taxon>
        <taxon>Spiralia</taxon>
        <taxon>Lophotrochozoa</taxon>
        <taxon>Mollusca</taxon>
        <taxon>Bivalvia</taxon>
        <taxon>Autobranchia</taxon>
        <taxon>Pteriomorphia</taxon>
        <taxon>Ostreida</taxon>
        <taxon>Ostreoidea</taxon>
        <taxon>Ostreidae</taxon>
        <taxon>Crassostrea</taxon>
    </lineage>
</organism>
<dbReference type="InterPro" id="IPR002049">
    <property type="entry name" value="LE_dom"/>
</dbReference>
<dbReference type="Pfam" id="PF23106">
    <property type="entry name" value="EGF_Teneurin"/>
    <property type="match status" value="2"/>
</dbReference>
<dbReference type="InterPro" id="IPR018711">
    <property type="entry name" value="NAGPA"/>
</dbReference>
<dbReference type="RefSeq" id="XP_022336319.1">
    <property type="nucleotide sequence ID" value="XM_022480611.1"/>
</dbReference>
<evidence type="ECO:0000313" key="9">
    <source>
        <dbReference type="Proteomes" id="UP000694844"/>
    </source>
</evidence>
<dbReference type="Gene3D" id="2.170.300.10">
    <property type="entry name" value="Tie2 ligand-binding domain superfamily"/>
    <property type="match status" value="1"/>
</dbReference>
<keyword evidence="7" id="KW-0472">Membrane</keyword>
<sequence length="627" mass="68750">MNGDSSRKVQFILICNFVLNLSIFVICTLQQSTSDNLDGTDIFTQDFGSVKSHRTVRESNAPSQDADVELDLLQPYTDHHGPKHRTHRQVRECQDVRYGNVTHSKILSHGFNKNLSLPIATTRHKIHVIQETYYTRRDVLMHFSVINNPFRTVSVLEPKREGGCQEDLRATVLESSEEEQCIVAINAGFFNTTSGACKGNIVSNGHIVQDSGGIQNAHFGITKSGHLFIGYLSEIDLITQDFQQLVGGVLWLIRDGKSYLDESIKIECSDTEETGSLQYFASVMSARTVVGHDKEGRVVFVQADGKTGENGLDLKEFVEVLLEYGIVNAVNLDGGGSATYTVNGTLVNYPSDTCQDDKKFNCARNVSTILCAHLPRCPEVNCSGHGQCVLGQCHCQGHWTGSKCDQLFCPSNCSGHGTCTSDGCSCNAGYHGDDCGTPCSPGFYGLDCRYPCSCLNGADCDPVRGLCHCPPGYTGAQCQNVCPYGYHGEGCKDQCLCDDGCPCHPNTGSCNFSTLNTDILQAGVCYSQKKIKEEHLVPDQSSLYRSCLVALVITSILAALSLLVNIVLAYKVFTKKKRKRPRQRRAAPAHTRPLHTIASSDTDEELSSFSDYPMEQTSFIKKPKGYS</sequence>
<dbReference type="CDD" id="cd00055">
    <property type="entry name" value="EGF_Lam"/>
    <property type="match status" value="1"/>
</dbReference>
<proteinExistence type="predicted"/>
<evidence type="ECO:0000256" key="7">
    <source>
        <dbReference type="SAM" id="Phobius"/>
    </source>
</evidence>
<dbReference type="InterPro" id="IPR000742">
    <property type="entry name" value="EGF"/>
</dbReference>
<evidence type="ECO:0000256" key="2">
    <source>
        <dbReference type="ARBA" id="ARBA00022729"/>
    </source>
</evidence>
<dbReference type="SMART" id="SM00181">
    <property type="entry name" value="EGF"/>
    <property type="match status" value="3"/>
</dbReference>
<protein>
    <submittedName>
        <fullName evidence="10">N-acetylglucosamine-1-phosphodiester alpha-N-acetylglucosaminidase-like</fullName>
    </submittedName>
</protein>
<keyword evidence="7" id="KW-0812">Transmembrane</keyword>
<feature type="disulfide bond" evidence="5">
    <location>
        <begin position="469"/>
        <end position="478"/>
    </location>
</feature>
<evidence type="ECO:0000256" key="6">
    <source>
        <dbReference type="SAM" id="MobiDB-lite"/>
    </source>
</evidence>
<dbReference type="PROSITE" id="PS50026">
    <property type="entry name" value="EGF_3"/>
    <property type="match status" value="1"/>
</dbReference>
<evidence type="ECO:0000256" key="5">
    <source>
        <dbReference type="PROSITE-ProRule" id="PRU00076"/>
    </source>
</evidence>
<feature type="domain" description="EGF-like" evidence="8">
    <location>
        <begin position="449"/>
        <end position="479"/>
    </location>
</feature>
<feature type="transmembrane region" description="Helical" evidence="7">
    <location>
        <begin position="12"/>
        <end position="31"/>
    </location>
</feature>
<evidence type="ECO:0000256" key="3">
    <source>
        <dbReference type="ARBA" id="ARBA00022737"/>
    </source>
</evidence>
<dbReference type="Proteomes" id="UP000694844">
    <property type="component" value="Chromosome 5"/>
</dbReference>
<comment type="caution">
    <text evidence="5">Lacks conserved residue(s) required for the propagation of feature annotation.</text>
</comment>
<keyword evidence="9" id="KW-1185">Reference proteome</keyword>
<evidence type="ECO:0000256" key="1">
    <source>
        <dbReference type="ARBA" id="ARBA00022536"/>
    </source>
</evidence>
<dbReference type="AlphaFoldDB" id="A0A8B8E9H5"/>
<keyword evidence="1 5" id="KW-0245">EGF-like domain</keyword>
<reference evidence="10" key="1">
    <citation type="submission" date="2025-08" db="UniProtKB">
        <authorList>
            <consortium name="RefSeq"/>
        </authorList>
    </citation>
    <scope>IDENTIFICATION</scope>
    <source>
        <tissue evidence="10">Whole sample</tissue>
    </source>
</reference>
<dbReference type="Gene3D" id="2.10.25.10">
    <property type="entry name" value="Laminin"/>
    <property type="match status" value="1"/>
</dbReference>
<name>A0A8B8E9H5_CRAVI</name>
<dbReference type="PANTHER" id="PTHR40446">
    <property type="entry name" value="N-ACETYLGLUCOSAMINE-1-PHOSPHODIESTER ALPHA-N-ACETYLGLUCOSAMINIDASE"/>
    <property type="match status" value="1"/>
</dbReference>